<organism evidence="10 11">
    <name type="scientific">Rhodopirellula sallentina SM41</name>
    <dbReference type="NCBI Taxonomy" id="1263870"/>
    <lineage>
        <taxon>Bacteria</taxon>
        <taxon>Pseudomonadati</taxon>
        <taxon>Planctomycetota</taxon>
        <taxon>Planctomycetia</taxon>
        <taxon>Pirellulales</taxon>
        <taxon>Pirellulaceae</taxon>
        <taxon>Rhodopirellula</taxon>
    </lineage>
</organism>
<evidence type="ECO:0000256" key="5">
    <source>
        <dbReference type="ARBA" id="ARBA00022763"/>
    </source>
</evidence>
<dbReference type="PATRIC" id="fig|1263870.3.peg.3844"/>
<keyword evidence="11" id="KW-1185">Reference proteome</keyword>
<evidence type="ECO:0000313" key="11">
    <source>
        <dbReference type="Proteomes" id="UP000011885"/>
    </source>
</evidence>
<name>M5U0G0_9BACT</name>
<comment type="cofactor">
    <cofactor evidence="2">
        <name>Mg(2+)</name>
        <dbReference type="ChEBI" id="CHEBI:18420"/>
    </cofactor>
</comment>
<dbReference type="InterPro" id="IPR036691">
    <property type="entry name" value="Endo/exonu/phosph_ase_sf"/>
</dbReference>
<dbReference type="Gene3D" id="3.60.10.10">
    <property type="entry name" value="Endonuclease/exonuclease/phosphatase"/>
    <property type="match status" value="1"/>
</dbReference>
<keyword evidence="3" id="KW-0540">Nuclease</keyword>
<protein>
    <submittedName>
        <fullName evidence="10">Endonuclease/exonuclease/phosphatase</fullName>
        <ecNumber evidence="10">3.1.4.12</ecNumber>
    </submittedName>
</protein>
<keyword evidence="10" id="KW-0255">Endonuclease</keyword>
<comment type="cofactor">
    <cofactor evidence="1">
        <name>Mn(2+)</name>
        <dbReference type="ChEBI" id="CHEBI:29035"/>
    </cofactor>
</comment>
<dbReference type="GO" id="GO:0004527">
    <property type="term" value="F:exonuclease activity"/>
    <property type="evidence" value="ECO:0007669"/>
    <property type="project" value="UniProtKB-KW"/>
</dbReference>
<dbReference type="AlphaFoldDB" id="M5U0G0"/>
<comment type="caution">
    <text evidence="10">The sequence shown here is derived from an EMBL/GenBank/DDBJ whole genome shotgun (WGS) entry which is preliminary data.</text>
</comment>
<keyword evidence="5" id="KW-0227">DNA damage</keyword>
<evidence type="ECO:0000259" key="9">
    <source>
        <dbReference type="Pfam" id="PF03372"/>
    </source>
</evidence>
<reference evidence="10 11" key="1">
    <citation type="journal article" date="2013" name="Mar. Genomics">
        <title>Expression of sulfatases in Rhodopirellula baltica and the diversity of sulfatases in the genus Rhodopirellula.</title>
        <authorList>
            <person name="Wegner C.E."/>
            <person name="Richter-Heitmann T."/>
            <person name="Klindworth A."/>
            <person name="Klockow C."/>
            <person name="Richter M."/>
            <person name="Achstetter T."/>
            <person name="Glockner F.O."/>
            <person name="Harder J."/>
        </authorList>
    </citation>
    <scope>NUCLEOTIDE SEQUENCE [LARGE SCALE GENOMIC DNA]</scope>
    <source>
        <strain evidence="10 11">SM41</strain>
    </source>
</reference>
<dbReference type="InterPro" id="IPR005135">
    <property type="entry name" value="Endo/exonuclease/phosphatase"/>
</dbReference>
<evidence type="ECO:0000256" key="6">
    <source>
        <dbReference type="ARBA" id="ARBA00022801"/>
    </source>
</evidence>
<dbReference type="GO" id="GO:0006281">
    <property type="term" value="P:DNA repair"/>
    <property type="evidence" value="ECO:0007669"/>
    <property type="project" value="UniProtKB-KW"/>
</dbReference>
<evidence type="ECO:0000313" key="10">
    <source>
        <dbReference type="EMBL" id="EMI54957.1"/>
    </source>
</evidence>
<keyword evidence="10" id="KW-0269">Exonuclease</keyword>
<dbReference type="GO" id="GO:0004767">
    <property type="term" value="F:sphingomyelin phosphodiesterase activity"/>
    <property type="evidence" value="ECO:0007669"/>
    <property type="project" value="UniProtKB-EC"/>
</dbReference>
<evidence type="ECO:0000256" key="3">
    <source>
        <dbReference type="ARBA" id="ARBA00022722"/>
    </source>
</evidence>
<dbReference type="GO" id="GO:0004519">
    <property type="term" value="F:endonuclease activity"/>
    <property type="evidence" value="ECO:0007669"/>
    <property type="project" value="UniProtKB-KW"/>
</dbReference>
<evidence type="ECO:0000256" key="7">
    <source>
        <dbReference type="ARBA" id="ARBA00022842"/>
    </source>
</evidence>
<evidence type="ECO:0000256" key="1">
    <source>
        <dbReference type="ARBA" id="ARBA00001936"/>
    </source>
</evidence>
<keyword evidence="8" id="KW-0234">DNA repair</keyword>
<keyword evidence="6 10" id="KW-0378">Hydrolase</keyword>
<sequence>MRSGRQLIPIDGIFMRRLFCYAFILPCVIAMSTVARAVEPVVRTAAASGASEPAFSVMTWNLEWFYDDSKRDNYSKLAIEKSSPTRGHWNWRRDAVAKSIASVKPSVVALQEVEGQRVLWYLSRALQREHALQYAEYAIEGNDRYTEQDVGLLVTKPVDVLTMMRGNVTAQMRSEETYGSVTKHLAAILEVPVGDELETVLIVNVHLRSGEQGAELRQKQVASLVRWLQVWEKTPVHIVVLGDFNTEEVAGKVRPGSELSMLMSRGTRDRSDDLVDLLVMSDAPRQQTHLLNGKQFDRILVSRSLVDDDPKRRDLCLRSVAVRNDLAIRAGVDHKEDHWERYWEMDASDRDLSDHYPIIAEFEVR</sequence>
<gene>
    <name evidence="10" type="ORF">RSSM_03623</name>
</gene>
<dbReference type="PANTHER" id="PTHR15822">
    <property type="entry name" value="TRAF AND TNF RECEPTOR-ASSOCIATED PROTEIN"/>
    <property type="match status" value="1"/>
</dbReference>
<dbReference type="GO" id="GO:0046872">
    <property type="term" value="F:metal ion binding"/>
    <property type="evidence" value="ECO:0007669"/>
    <property type="project" value="UniProtKB-KW"/>
</dbReference>
<keyword evidence="4" id="KW-0479">Metal-binding</keyword>
<evidence type="ECO:0000256" key="4">
    <source>
        <dbReference type="ARBA" id="ARBA00022723"/>
    </source>
</evidence>
<evidence type="ECO:0000256" key="2">
    <source>
        <dbReference type="ARBA" id="ARBA00001946"/>
    </source>
</evidence>
<dbReference type="Proteomes" id="UP000011885">
    <property type="component" value="Unassembled WGS sequence"/>
</dbReference>
<keyword evidence="7" id="KW-0460">Magnesium</keyword>
<feature type="domain" description="Endonuclease/exonuclease/phosphatase" evidence="9">
    <location>
        <begin position="58"/>
        <end position="317"/>
    </location>
</feature>
<dbReference type="EC" id="3.1.4.12" evidence="10"/>
<dbReference type="EMBL" id="ANOH01000243">
    <property type="protein sequence ID" value="EMI54957.1"/>
    <property type="molecule type" value="Genomic_DNA"/>
</dbReference>
<proteinExistence type="predicted"/>
<accession>M5U0G0</accession>
<dbReference type="PANTHER" id="PTHR15822:SF4">
    <property type="entry name" value="TYROSYL-DNA PHOSPHODIESTERASE 2"/>
    <property type="match status" value="1"/>
</dbReference>
<dbReference type="SUPFAM" id="SSF56219">
    <property type="entry name" value="DNase I-like"/>
    <property type="match status" value="1"/>
</dbReference>
<dbReference type="Pfam" id="PF03372">
    <property type="entry name" value="Exo_endo_phos"/>
    <property type="match status" value="1"/>
</dbReference>
<dbReference type="InterPro" id="IPR051547">
    <property type="entry name" value="TDP2-like"/>
</dbReference>
<evidence type="ECO:0000256" key="8">
    <source>
        <dbReference type="ARBA" id="ARBA00023204"/>
    </source>
</evidence>